<keyword evidence="2" id="KW-1185">Reference proteome</keyword>
<dbReference type="Proteomes" id="UP000254711">
    <property type="component" value="Unassembled WGS sequence"/>
</dbReference>
<evidence type="ECO:0000313" key="2">
    <source>
        <dbReference type="Proteomes" id="UP000254711"/>
    </source>
</evidence>
<dbReference type="AlphaFoldDB" id="A0A370KE18"/>
<dbReference type="EMBL" id="QQSY01000001">
    <property type="protein sequence ID" value="RDJ00698.1"/>
    <property type="molecule type" value="Genomic_DNA"/>
</dbReference>
<comment type="caution">
    <text evidence="1">The sequence shown here is derived from an EMBL/GenBank/DDBJ whole genome shotgun (WGS) entry which is preliminary data.</text>
</comment>
<name>A0A370KE18_9GAMM</name>
<organism evidence="1 2">
    <name type="scientific">Dyella solisilvae</name>
    <dbReference type="NCBI Taxonomy" id="1920168"/>
    <lineage>
        <taxon>Bacteria</taxon>
        <taxon>Pseudomonadati</taxon>
        <taxon>Pseudomonadota</taxon>
        <taxon>Gammaproteobacteria</taxon>
        <taxon>Lysobacterales</taxon>
        <taxon>Rhodanobacteraceae</taxon>
        <taxon>Dyella</taxon>
    </lineage>
</organism>
<reference evidence="1 2" key="1">
    <citation type="submission" date="2018-07" db="EMBL/GenBank/DDBJ databases">
        <title>Dyella solisilvae sp. nov., isolated from the pine and broad-leaved mixed forest soil.</title>
        <authorList>
            <person name="Gao Z."/>
            <person name="Qiu L."/>
        </authorList>
    </citation>
    <scope>NUCLEOTIDE SEQUENCE [LARGE SCALE GENOMIC DNA]</scope>
    <source>
        <strain evidence="1 2">DHG54</strain>
    </source>
</reference>
<accession>A0A370KE18</accession>
<protein>
    <submittedName>
        <fullName evidence="1">Uncharacterized protein</fullName>
    </submittedName>
</protein>
<gene>
    <name evidence="1" type="ORF">DVT68_06200</name>
</gene>
<proteinExistence type="predicted"/>
<dbReference type="OrthoDB" id="5958677at2"/>
<sequence length="247" mass="25660">MAAAAQSAFDGTWKVDMSKVQMPKQPDVVVVQNGEYACKTCVPPFQVKADGQDHAVSGHPYYDSVALTVVDARTVKETDKKAGKVVTIVTTTVAPDGKSAHFEFTDSSNTNGAPVTGSGEITRVAAGPAGSHAASGSWVTSSFDSLSDNGTTFTFKEEGGVLSMSTPAGQSYQAKIGGAEAPYKGDPGITSVSVKESGSNVLVETDKRDGKVISVSTSTLSADGKSMKIAVEDKLHNRSSSYVAIRQ</sequence>
<evidence type="ECO:0000313" key="1">
    <source>
        <dbReference type="EMBL" id="RDJ00698.1"/>
    </source>
</evidence>